<evidence type="ECO:0000256" key="8">
    <source>
        <dbReference type="ARBA" id="ARBA00023004"/>
    </source>
</evidence>
<dbReference type="Proteomes" id="UP001163105">
    <property type="component" value="Unassembled WGS sequence"/>
</dbReference>
<dbReference type="InterPro" id="IPR001128">
    <property type="entry name" value="Cyt_P450"/>
</dbReference>
<dbReference type="InterPro" id="IPR047146">
    <property type="entry name" value="Cyt_P450_E_CYP52_fungi"/>
</dbReference>
<keyword evidence="10" id="KW-0472">Membrane</keyword>
<dbReference type="GO" id="GO:0020037">
    <property type="term" value="F:heme binding"/>
    <property type="evidence" value="ECO:0007669"/>
    <property type="project" value="InterPro"/>
</dbReference>
<dbReference type="SUPFAM" id="SSF48264">
    <property type="entry name" value="Cytochrome P450"/>
    <property type="match status" value="1"/>
</dbReference>
<dbReference type="InterPro" id="IPR017972">
    <property type="entry name" value="Cyt_P450_CS"/>
</dbReference>
<dbReference type="Gene3D" id="1.10.630.10">
    <property type="entry name" value="Cytochrome P450"/>
    <property type="match status" value="1"/>
</dbReference>
<gene>
    <name evidence="12" type="ORF">O9K51_07708</name>
</gene>
<dbReference type="PANTHER" id="PTHR24287:SF17">
    <property type="entry name" value="P450, PUTATIVE (EUROFUNG)-RELATED"/>
    <property type="match status" value="1"/>
</dbReference>
<evidence type="ECO:0000256" key="1">
    <source>
        <dbReference type="ARBA" id="ARBA00001971"/>
    </source>
</evidence>
<evidence type="ECO:0000256" key="3">
    <source>
        <dbReference type="ARBA" id="ARBA00010617"/>
    </source>
</evidence>
<dbReference type="InterPro" id="IPR036396">
    <property type="entry name" value="Cyt_P450_sf"/>
</dbReference>
<proteinExistence type="inferred from homology"/>
<evidence type="ECO:0000313" key="12">
    <source>
        <dbReference type="EMBL" id="KAJ6439817.1"/>
    </source>
</evidence>
<evidence type="ECO:0000256" key="10">
    <source>
        <dbReference type="ARBA" id="ARBA00023136"/>
    </source>
</evidence>
<dbReference type="PROSITE" id="PS00086">
    <property type="entry name" value="CYTOCHROME_P450"/>
    <property type="match status" value="1"/>
</dbReference>
<dbReference type="Pfam" id="PF00067">
    <property type="entry name" value="p450"/>
    <property type="match status" value="1"/>
</dbReference>
<dbReference type="PANTHER" id="PTHR24287">
    <property type="entry name" value="P450, PUTATIVE (EUROFUNG)-RELATED"/>
    <property type="match status" value="1"/>
</dbReference>
<dbReference type="GO" id="GO:0016705">
    <property type="term" value="F:oxidoreductase activity, acting on paired donors, with incorporation or reduction of molecular oxygen"/>
    <property type="evidence" value="ECO:0007669"/>
    <property type="project" value="InterPro"/>
</dbReference>
<evidence type="ECO:0000256" key="4">
    <source>
        <dbReference type="ARBA" id="ARBA00022692"/>
    </source>
</evidence>
<dbReference type="GO" id="GO:0004497">
    <property type="term" value="F:monooxygenase activity"/>
    <property type="evidence" value="ECO:0007669"/>
    <property type="project" value="UniProtKB-KW"/>
</dbReference>
<reference evidence="12" key="1">
    <citation type="submission" date="2023-01" db="EMBL/GenBank/DDBJ databases">
        <title>The growth and conidiation of Purpureocillium lavendulum are regulated by nitrogen source and histone H3K14 acetylation.</title>
        <authorList>
            <person name="Tang P."/>
            <person name="Han J."/>
            <person name="Zhang C."/>
            <person name="Tang P."/>
            <person name="Qi F."/>
            <person name="Zhang K."/>
            <person name="Liang L."/>
        </authorList>
    </citation>
    <scope>NUCLEOTIDE SEQUENCE</scope>
    <source>
        <strain evidence="12">YMF1.00683</strain>
    </source>
</reference>
<sequence length="411" mass="46201">MLITVSKGCLPPQSKPAEKLLEETLAQFRKLGTTFIMSRWAMSVFYTCDSLNIKQILAGSFEDFGLPDARIAALSSFVGDGIFTLDNEQWYHTRVSLKPMVAKVDKEAIHAILEHNFQAALRLIPTDNSAVDLQDMFFRLVMDFATEHLTGNSARMLSNDGTGGVRAKQFVADYLTCSTEVIARLSLGPLQHFRVNRTANGAKLAVFRFLDSFIDDSLRKRAAEGLVGREDFLSQLMAMTTDRKVLRNQLLHILVATRDTVASTLSNMFFMLARSPQAWEALRLEVMSTAGTEAPTAGRVKQIKYVRWCINEFMFNMYAMHRDERVFGADVEAFKPERWENLRPGWAYLPFSGGPRICMGQHIALTVIQYILVRMAQTFSSIEGVGADEWVEQYALATTCRGGVHVKLQKA</sequence>
<keyword evidence="9 11" id="KW-0503">Monooxygenase</keyword>
<dbReference type="GO" id="GO:0016020">
    <property type="term" value="C:membrane"/>
    <property type="evidence" value="ECO:0007669"/>
    <property type="project" value="UniProtKB-SubCell"/>
</dbReference>
<keyword evidence="4" id="KW-0812">Transmembrane</keyword>
<comment type="caution">
    <text evidence="12">The sequence shown here is derived from an EMBL/GenBank/DDBJ whole genome shotgun (WGS) entry which is preliminary data.</text>
</comment>
<dbReference type="GO" id="GO:0005506">
    <property type="term" value="F:iron ion binding"/>
    <property type="evidence" value="ECO:0007669"/>
    <property type="project" value="InterPro"/>
</dbReference>
<comment type="cofactor">
    <cofactor evidence="1">
        <name>heme</name>
        <dbReference type="ChEBI" id="CHEBI:30413"/>
    </cofactor>
</comment>
<evidence type="ECO:0000256" key="2">
    <source>
        <dbReference type="ARBA" id="ARBA00004167"/>
    </source>
</evidence>
<evidence type="ECO:0000313" key="13">
    <source>
        <dbReference type="Proteomes" id="UP001163105"/>
    </source>
</evidence>
<keyword evidence="8 11" id="KW-0408">Iron</keyword>
<evidence type="ECO:0000256" key="11">
    <source>
        <dbReference type="RuleBase" id="RU000461"/>
    </source>
</evidence>
<keyword evidence="5 11" id="KW-0479">Metal-binding</keyword>
<dbReference type="EMBL" id="JAQHRD010000006">
    <property type="protein sequence ID" value="KAJ6439817.1"/>
    <property type="molecule type" value="Genomic_DNA"/>
</dbReference>
<comment type="subcellular location">
    <subcellularLocation>
        <location evidence="2">Membrane</location>
        <topology evidence="2">Single-pass membrane protein</topology>
    </subcellularLocation>
</comment>
<keyword evidence="11" id="KW-0349">Heme</keyword>
<keyword evidence="6" id="KW-1133">Transmembrane helix</keyword>
<organism evidence="12 13">
    <name type="scientific">Purpureocillium lavendulum</name>
    <dbReference type="NCBI Taxonomy" id="1247861"/>
    <lineage>
        <taxon>Eukaryota</taxon>
        <taxon>Fungi</taxon>
        <taxon>Dikarya</taxon>
        <taxon>Ascomycota</taxon>
        <taxon>Pezizomycotina</taxon>
        <taxon>Sordariomycetes</taxon>
        <taxon>Hypocreomycetidae</taxon>
        <taxon>Hypocreales</taxon>
        <taxon>Ophiocordycipitaceae</taxon>
        <taxon>Purpureocillium</taxon>
    </lineage>
</organism>
<accession>A0AB34FN47</accession>
<evidence type="ECO:0000256" key="6">
    <source>
        <dbReference type="ARBA" id="ARBA00022989"/>
    </source>
</evidence>
<keyword evidence="7 11" id="KW-0560">Oxidoreductase</keyword>
<evidence type="ECO:0000256" key="5">
    <source>
        <dbReference type="ARBA" id="ARBA00022723"/>
    </source>
</evidence>
<comment type="similarity">
    <text evidence="3 11">Belongs to the cytochrome P450 family.</text>
</comment>
<keyword evidence="13" id="KW-1185">Reference proteome</keyword>
<evidence type="ECO:0000256" key="9">
    <source>
        <dbReference type="ARBA" id="ARBA00023033"/>
    </source>
</evidence>
<protein>
    <submittedName>
        <fullName evidence="12">Cytochrome P450</fullName>
    </submittedName>
</protein>
<evidence type="ECO:0000256" key="7">
    <source>
        <dbReference type="ARBA" id="ARBA00023002"/>
    </source>
</evidence>
<name>A0AB34FN47_9HYPO</name>
<dbReference type="AlphaFoldDB" id="A0AB34FN47"/>